<dbReference type="SMART" id="SM00950">
    <property type="entry name" value="Piwi"/>
    <property type="match status" value="1"/>
</dbReference>
<dbReference type="WBParaSite" id="HCON_00159190-00001">
    <property type="protein sequence ID" value="HCON_00159190-00001"/>
    <property type="gene ID" value="HCON_00159190"/>
</dbReference>
<protein>
    <submittedName>
        <fullName evidence="4">Piwi domain-containing protein</fullName>
    </submittedName>
</protein>
<dbReference type="Gene3D" id="3.40.50.2300">
    <property type="match status" value="1"/>
</dbReference>
<feature type="region of interest" description="Disordered" evidence="1">
    <location>
        <begin position="1"/>
        <end position="33"/>
    </location>
</feature>
<organism evidence="3 4">
    <name type="scientific">Haemonchus contortus</name>
    <name type="common">Barber pole worm</name>
    <dbReference type="NCBI Taxonomy" id="6289"/>
    <lineage>
        <taxon>Eukaryota</taxon>
        <taxon>Metazoa</taxon>
        <taxon>Ecdysozoa</taxon>
        <taxon>Nematoda</taxon>
        <taxon>Chromadorea</taxon>
        <taxon>Rhabditida</taxon>
        <taxon>Rhabditina</taxon>
        <taxon>Rhabditomorpha</taxon>
        <taxon>Strongyloidea</taxon>
        <taxon>Trichostrongylidae</taxon>
        <taxon>Haemonchus</taxon>
    </lineage>
</organism>
<dbReference type="InterPro" id="IPR012337">
    <property type="entry name" value="RNaseH-like_sf"/>
</dbReference>
<dbReference type="SUPFAM" id="SSF53098">
    <property type="entry name" value="Ribonuclease H-like"/>
    <property type="match status" value="1"/>
</dbReference>
<dbReference type="Gene3D" id="3.30.420.10">
    <property type="entry name" value="Ribonuclease H-like superfamily/Ribonuclease H"/>
    <property type="match status" value="1"/>
</dbReference>
<dbReference type="GO" id="GO:0003676">
    <property type="term" value="F:nucleic acid binding"/>
    <property type="evidence" value="ECO:0007669"/>
    <property type="project" value="InterPro"/>
</dbReference>
<evidence type="ECO:0000256" key="1">
    <source>
        <dbReference type="SAM" id="MobiDB-lite"/>
    </source>
</evidence>
<name>A0A7I4YXT1_HAECO</name>
<dbReference type="InterPro" id="IPR036397">
    <property type="entry name" value="RNaseH_sf"/>
</dbReference>
<dbReference type="Proteomes" id="UP000025227">
    <property type="component" value="Unplaced"/>
</dbReference>
<evidence type="ECO:0000313" key="4">
    <source>
        <dbReference type="WBParaSite" id="HCON_00159190-00001"/>
    </source>
</evidence>
<accession>A0A7I4YXT1</accession>
<dbReference type="InterPro" id="IPR036085">
    <property type="entry name" value="PAZ_dom_sf"/>
</dbReference>
<dbReference type="AlphaFoldDB" id="A0A7I4YXT1"/>
<evidence type="ECO:0000313" key="3">
    <source>
        <dbReference type="Proteomes" id="UP000025227"/>
    </source>
</evidence>
<dbReference type="PROSITE" id="PS50822">
    <property type="entry name" value="PIWI"/>
    <property type="match status" value="1"/>
</dbReference>
<dbReference type="OrthoDB" id="10252740at2759"/>
<feature type="domain" description="Piwi" evidence="2">
    <location>
        <begin position="586"/>
        <end position="910"/>
    </location>
</feature>
<dbReference type="PANTHER" id="PTHR22891">
    <property type="entry name" value="EUKARYOTIC TRANSLATION INITIATION FACTOR 2C"/>
    <property type="match status" value="1"/>
</dbReference>
<dbReference type="InterPro" id="IPR003165">
    <property type="entry name" value="Piwi"/>
</dbReference>
<proteinExistence type="predicted"/>
<dbReference type="OMA" id="VMTQKVR"/>
<dbReference type="SUPFAM" id="SSF101690">
    <property type="entry name" value="PAZ domain"/>
    <property type="match status" value="1"/>
</dbReference>
<dbReference type="Pfam" id="PF02171">
    <property type="entry name" value="Piwi"/>
    <property type="match status" value="1"/>
</dbReference>
<reference evidence="4" key="1">
    <citation type="submission" date="2020-12" db="UniProtKB">
        <authorList>
            <consortium name="WormBaseParasite"/>
        </authorList>
    </citation>
    <scope>IDENTIFICATION</scope>
    <source>
        <strain evidence="4">MHco3</strain>
    </source>
</reference>
<sequence>SAANSRTATEIMASSPNPTHSPTRLSPCNLPRQSPTRAEEGACEIYRRPGSGTKGELLDLLANWYELKCRLDGKEIYQYKIEFAVEVKGSRGKISRRKIEKNRGLIRHCFWECVRSHHDVFGSHFQIVFDDVQSAFSLERWKFYERKVFKINVDKQVFVITATEDTLFVFNLASEVVVDRTLSTHMANIIFTQRTRYAPAIRDEEECAFVTKWETYRTSIYHIPEYGSDSELTGPVIAPGVRAWLGAYTSVKTLQNSNYALAFGLMNSLFYELNMDLITFYFYVREQGGYKGDSTRFEKELENMGMDHSQRRHMTDRLQGVRVKTDKAILCVKGKYQFAQRHGTFECLLDYPPGRYSLPNGKSMLEAYFYMKSPVRYEWLPLCQIRVGKKTVEVPLEFVYIHDKPQRYTKMLSPSMKAEFIKKVCRKPDEHKRLTDKLFEMMEFTKSPSFINSFLFDVRPEMIRCKGLLLEPPVAIDKERNPVEMTPIRAIKKKELNEPPNGEIVIAVLVMQGKQSSRDPSRSCVSNEEAGSFFKNLVEKCGQRGMSVASEPLRVYFNVEAEREEFKRVVKDASDRFSKLADGKILLLLVINEEQNIPDRNMFDKGPSYGLIKSVCDNEHGIASQVVDASTVRKATSIGEKTIYYNIALKINAKLGGVNQAVVFDDESQSAEVSDKDAVMYVGIDVTHPTNLSTIDISIASIVANVDLAATRYTNEIMAQMAARETVERFETQFVRLMTKFHEHSKVWPRHIVIFRDGVSDSEMLRTAFIELKCIRDSWNKLTFEDPQLEPTFTYIVIQKRHLTRFYQPTNNDKGEETYVNVSSGTVVDNVVVSPTFFDFYLASQIGALGTTRPAHYTVVRDDWMLTPDKIYEMCYRLCFLYARCRIPVSLPCPVYYAHRVCEKAKEVYKSLDSAHTFDGLSEMEKKQKIEQCLTVPENYPGMHFV</sequence>
<evidence type="ECO:0000259" key="2">
    <source>
        <dbReference type="PROSITE" id="PS50822"/>
    </source>
</evidence>
<keyword evidence="3" id="KW-1185">Reference proteome</keyword>